<evidence type="ECO:0000256" key="3">
    <source>
        <dbReference type="ARBA" id="ARBA00023239"/>
    </source>
</evidence>
<dbReference type="Pfam" id="PF04115">
    <property type="entry name" value="Ureidogly_lyase"/>
    <property type="match status" value="1"/>
</dbReference>
<dbReference type="GO" id="GO:0006144">
    <property type="term" value="P:purine nucleobase metabolic process"/>
    <property type="evidence" value="ECO:0007669"/>
    <property type="project" value="UniProtKB-KW"/>
</dbReference>
<feature type="region of interest" description="Disordered" evidence="5">
    <location>
        <begin position="149"/>
        <end position="173"/>
    </location>
</feature>
<dbReference type="GO" id="GO:0050385">
    <property type="term" value="F:ureidoglycolate lyase activity"/>
    <property type="evidence" value="ECO:0007669"/>
    <property type="project" value="UniProtKB-EC"/>
</dbReference>
<dbReference type="RefSeq" id="XP_044719416.1">
    <property type="nucleotide sequence ID" value="XM_044865454.1"/>
</dbReference>
<evidence type="ECO:0000256" key="5">
    <source>
        <dbReference type="SAM" id="MobiDB-lite"/>
    </source>
</evidence>
<dbReference type="CDD" id="cd20298">
    <property type="entry name" value="cupin_UAH"/>
    <property type="match status" value="1"/>
</dbReference>
<evidence type="ECO:0000313" key="6">
    <source>
        <dbReference type="EMBL" id="KAH0961903.1"/>
    </source>
</evidence>
<keyword evidence="7" id="KW-1185">Reference proteome</keyword>
<dbReference type="InterPro" id="IPR007247">
    <property type="entry name" value="Ureidogly_lyase"/>
</dbReference>
<gene>
    <name evidence="6" type="ORF">HRG_06983</name>
</gene>
<sequence length="257" mass="26582">MAAAATVRLGAGEHFEVQAEPLTAASFAPFGSVVANPRPDVDPGRDHGGLVLPPNAVSANQGSAIQYRDVGCVCNLYDQAPSGRGEPRMSVFVCAARGGGGDGEDSSAVLLPIRFLERHPFTTQTFSPLRSSASTYLVVVAPSLASPGPLDSTLGPRPANPPPPLPGTGGGGLPDLRRARAFVSSDAQAVTYGAGTWHAPMMVLGRRGEALAFVVTQFASGVPAEDCQLVEYVAAEGGAEIGIRVRVEGTPRVRERL</sequence>
<protein>
    <submittedName>
        <fullName evidence="6">Ureidoglycolate lyase domain-containing protein</fullName>
    </submittedName>
</protein>
<dbReference type="EMBL" id="JAIZPD010000007">
    <property type="protein sequence ID" value="KAH0961903.1"/>
    <property type="molecule type" value="Genomic_DNA"/>
</dbReference>
<evidence type="ECO:0000256" key="4">
    <source>
        <dbReference type="ARBA" id="ARBA00047684"/>
    </source>
</evidence>
<comment type="catalytic activity">
    <reaction evidence="4">
        <text>(S)-ureidoglycolate = urea + glyoxylate</text>
        <dbReference type="Rhea" id="RHEA:11304"/>
        <dbReference type="ChEBI" id="CHEBI:16199"/>
        <dbReference type="ChEBI" id="CHEBI:36655"/>
        <dbReference type="ChEBI" id="CHEBI:57296"/>
        <dbReference type="EC" id="4.3.2.3"/>
    </reaction>
</comment>
<keyword evidence="3 6" id="KW-0456">Lyase</keyword>
<dbReference type="GO" id="GO:0004848">
    <property type="term" value="F:ureidoglycolate hydrolase activity"/>
    <property type="evidence" value="ECO:0007669"/>
    <property type="project" value="InterPro"/>
</dbReference>
<comment type="subunit">
    <text evidence="1">Homodimer.</text>
</comment>
<dbReference type="AlphaFoldDB" id="A0A9P8MTK7"/>
<dbReference type="InterPro" id="IPR047233">
    <property type="entry name" value="UAH_cupin"/>
</dbReference>
<evidence type="ECO:0000313" key="7">
    <source>
        <dbReference type="Proteomes" id="UP000824596"/>
    </source>
</evidence>
<reference evidence="6" key="1">
    <citation type="submission" date="2021-09" db="EMBL/GenBank/DDBJ databases">
        <title>A high-quality genome of the endoparasitic fungus Hirsutella rhossiliensis with a comparison of Hirsutella genomes reveals transposable elements contributing to genome size variation.</title>
        <authorList>
            <person name="Lin R."/>
            <person name="Jiao Y."/>
            <person name="Sun X."/>
            <person name="Ling J."/>
            <person name="Xie B."/>
            <person name="Cheng X."/>
        </authorList>
    </citation>
    <scope>NUCLEOTIDE SEQUENCE</scope>
    <source>
        <strain evidence="6">HR02</strain>
    </source>
</reference>
<comment type="caution">
    <text evidence="6">The sequence shown here is derived from an EMBL/GenBank/DDBJ whole genome shotgun (WGS) entry which is preliminary data.</text>
</comment>
<accession>A0A9P8MTK7</accession>
<dbReference type="PANTHER" id="PTHR21221">
    <property type="entry name" value="UREIDOGLYCOLATE HYDROLASE"/>
    <property type="match status" value="1"/>
</dbReference>
<dbReference type="SUPFAM" id="SSF51182">
    <property type="entry name" value="RmlC-like cupins"/>
    <property type="match status" value="1"/>
</dbReference>
<dbReference type="OrthoDB" id="10266039at2759"/>
<keyword evidence="2" id="KW-0659">Purine metabolism</keyword>
<proteinExistence type="predicted"/>
<dbReference type="Gene3D" id="2.60.120.480">
    <property type="entry name" value="Ureidoglycolate hydrolase"/>
    <property type="match status" value="1"/>
</dbReference>
<organism evidence="6 7">
    <name type="scientific">Hirsutella rhossiliensis</name>
    <dbReference type="NCBI Taxonomy" id="111463"/>
    <lineage>
        <taxon>Eukaryota</taxon>
        <taxon>Fungi</taxon>
        <taxon>Dikarya</taxon>
        <taxon>Ascomycota</taxon>
        <taxon>Pezizomycotina</taxon>
        <taxon>Sordariomycetes</taxon>
        <taxon>Hypocreomycetidae</taxon>
        <taxon>Hypocreales</taxon>
        <taxon>Ophiocordycipitaceae</taxon>
        <taxon>Hirsutella</taxon>
    </lineage>
</organism>
<evidence type="ECO:0000256" key="1">
    <source>
        <dbReference type="ARBA" id="ARBA00011738"/>
    </source>
</evidence>
<evidence type="ECO:0000256" key="2">
    <source>
        <dbReference type="ARBA" id="ARBA00022631"/>
    </source>
</evidence>
<dbReference type="GeneID" id="68356112"/>
<dbReference type="PANTHER" id="PTHR21221:SF1">
    <property type="entry name" value="UREIDOGLYCOLATE LYASE"/>
    <property type="match status" value="1"/>
</dbReference>
<dbReference type="GO" id="GO:0000256">
    <property type="term" value="P:allantoin catabolic process"/>
    <property type="evidence" value="ECO:0007669"/>
    <property type="project" value="InterPro"/>
</dbReference>
<name>A0A9P8MTK7_9HYPO</name>
<dbReference type="InterPro" id="IPR024060">
    <property type="entry name" value="Ureidoglycolate_lyase_dom_sf"/>
</dbReference>
<dbReference type="InterPro" id="IPR011051">
    <property type="entry name" value="RmlC_Cupin_sf"/>
</dbReference>
<dbReference type="Proteomes" id="UP000824596">
    <property type="component" value="Unassembled WGS sequence"/>
</dbReference>